<keyword evidence="4" id="KW-0967">Endosome</keyword>
<protein>
    <submittedName>
        <fullName evidence="9">Signal transducing adapter molecule 2</fullName>
    </submittedName>
</protein>
<dbReference type="GO" id="GO:0043130">
    <property type="term" value="F:ubiquitin binding"/>
    <property type="evidence" value="ECO:0007669"/>
    <property type="project" value="InterPro"/>
</dbReference>
<gene>
    <name evidence="9" type="ORF">LOD99_1343</name>
</gene>
<keyword evidence="3 5" id="KW-0728">SH3 domain</keyword>
<dbReference type="PROSITE" id="PS50002">
    <property type="entry name" value="SH3"/>
    <property type="match status" value="1"/>
</dbReference>
<dbReference type="Gene3D" id="1.20.5.1940">
    <property type="match status" value="1"/>
</dbReference>
<keyword evidence="10" id="KW-1185">Reference proteome</keyword>
<evidence type="ECO:0000256" key="2">
    <source>
        <dbReference type="ARBA" id="ARBA00009666"/>
    </source>
</evidence>
<feature type="domain" description="SH3" evidence="7">
    <location>
        <begin position="219"/>
        <end position="278"/>
    </location>
</feature>
<dbReference type="SUPFAM" id="SSF48464">
    <property type="entry name" value="ENTH/VHS domain"/>
    <property type="match status" value="1"/>
</dbReference>
<dbReference type="InterPro" id="IPR050670">
    <property type="entry name" value="STAM"/>
</dbReference>
<feature type="region of interest" description="Disordered" evidence="6">
    <location>
        <begin position="401"/>
        <end position="420"/>
    </location>
</feature>
<evidence type="ECO:0000256" key="1">
    <source>
        <dbReference type="ARBA" id="ARBA00004177"/>
    </source>
</evidence>
<feature type="region of interest" description="Disordered" evidence="6">
    <location>
        <begin position="142"/>
        <end position="166"/>
    </location>
</feature>
<dbReference type="FunFam" id="2.30.30.40:FF:000072">
    <property type="entry name" value="Unconventional Myosin IB"/>
    <property type="match status" value="1"/>
</dbReference>
<dbReference type="GO" id="GO:0035091">
    <property type="term" value="F:phosphatidylinositol binding"/>
    <property type="evidence" value="ECO:0007669"/>
    <property type="project" value="InterPro"/>
</dbReference>
<reference evidence="9 10" key="1">
    <citation type="journal article" date="2023" name="BMC Biol.">
        <title>The compact genome of the sponge Oopsacas minuta (Hexactinellida) is lacking key metazoan core genes.</title>
        <authorList>
            <person name="Santini S."/>
            <person name="Schenkelaars Q."/>
            <person name="Jourda C."/>
            <person name="Duchesne M."/>
            <person name="Belahbib H."/>
            <person name="Rocher C."/>
            <person name="Selva M."/>
            <person name="Riesgo A."/>
            <person name="Vervoort M."/>
            <person name="Leys S.P."/>
            <person name="Kodjabachian L."/>
            <person name="Le Bivic A."/>
            <person name="Borchiellini C."/>
            <person name="Claverie J.M."/>
            <person name="Renard E."/>
        </authorList>
    </citation>
    <scope>NUCLEOTIDE SEQUENCE [LARGE SCALE GENOMIC DNA]</scope>
    <source>
        <strain evidence="9">SPO-2</strain>
    </source>
</reference>
<dbReference type="PROSITE" id="PS50179">
    <property type="entry name" value="VHS"/>
    <property type="match status" value="1"/>
</dbReference>
<comment type="caution">
    <text evidence="9">The sequence shown here is derived from an EMBL/GenBank/DDBJ whole genome shotgun (WGS) entry which is preliminary data.</text>
</comment>
<dbReference type="InterPro" id="IPR001452">
    <property type="entry name" value="SH3_domain"/>
</dbReference>
<evidence type="ECO:0000259" key="8">
    <source>
        <dbReference type="PROSITE" id="PS50179"/>
    </source>
</evidence>
<evidence type="ECO:0000256" key="3">
    <source>
        <dbReference type="ARBA" id="ARBA00022443"/>
    </source>
</evidence>
<dbReference type="SMART" id="SM00288">
    <property type="entry name" value="VHS"/>
    <property type="match status" value="1"/>
</dbReference>
<dbReference type="SUPFAM" id="SSF89009">
    <property type="entry name" value="GAT-like domain"/>
    <property type="match status" value="1"/>
</dbReference>
<dbReference type="InterPro" id="IPR036028">
    <property type="entry name" value="SH3-like_dom_sf"/>
</dbReference>
<sequence length="495" mass="55719">MPSIEDEVTKVTSDKTQEEDWTAIIVICHQITASHGNTPQNYLNVIMKRLRNPNPNVAMKAITLLDACYSNCGKKFQILLAKREFTDELRRLLGQVSQLHDRVRDRLRGLLHNWATENEHDPDMNLLCVAYHMLKRDGIKFPDAEEAGGENKPPKTTDEVAKKKEDEDMKKAIAASLKEEQRLGATAGVSSMYPAMEGLSLGGGGGGGIGTGGSVQKKGNVDRYEALYDFDAGEENELNFKSGDVIEILDNSDENWWKGQLRGKVGLFPKNFVSKHVAGQSQAKKERAKERKEKEDRGKKIDINEEKLDLTLEMLKKADAHSEASVEDKTLKELEQHCELMRPLINQKIQHYQSKYDRLMDLNVQFREAMAFYQKLLKESSDAYRHTQVIVQEQALPVYQQPSQYPPQYPPPGTQEQQPPSLIPDFNYPTYPPAPQSLQAAYPPPPTVPEQPLPFQVVPGTYPTVLPQGTPMVYPGQPYVLPAAPQGYNLPQQQL</sequence>
<evidence type="ECO:0000256" key="4">
    <source>
        <dbReference type="ARBA" id="ARBA00022753"/>
    </source>
</evidence>
<feature type="region of interest" description="Disordered" evidence="6">
    <location>
        <begin position="278"/>
        <end position="298"/>
    </location>
</feature>
<dbReference type="SUPFAM" id="SSF50044">
    <property type="entry name" value="SH3-domain"/>
    <property type="match status" value="1"/>
</dbReference>
<evidence type="ECO:0000313" key="10">
    <source>
        <dbReference type="Proteomes" id="UP001165289"/>
    </source>
</evidence>
<comment type="subcellular location">
    <subcellularLocation>
        <location evidence="1">Endosome</location>
    </subcellularLocation>
</comment>
<name>A0AAV7K5X0_9METZ</name>
<evidence type="ECO:0000256" key="5">
    <source>
        <dbReference type="PROSITE-ProRule" id="PRU00192"/>
    </source>
</evidence>
<dbReference type="GO" id="GO:0033565">
    <property type="term" value="C:ESCRT-0 complex"/>
    <property type="evidence" value="ECO:0007669"/>
    <property type="project" value="TreeGrafter"/>
</dbReference>
<evidence type="ECO:0000313" key="9">
    <source>
        <dbReference type="EMBL" id="KAI6656548.1"/>
    </source>
</evidence>
<feature type="compositionally biased region" description="Basic and acidic residues" evidence="6">
    <location>
        <begin position="152"/>
        <end position="166"/>
    </location>
</feature>
<feature type="compositionally biased region" description="Pro residues" evidence="6">
    <location>
        <begin position="404"/>
        <end position="413"/>
    </location>
</feature>
<dbReference type="EMBL" id="JAKMXF010000144">
    <property type="protein sequence ID" value="KAI6656548.1"/>
    <property type="molecule type" value="Genomic_DNA"/>
</dbReference>
<evidence type="ECO:0000256" key="6">
    <source>
        <dbReference type="SAM" id="MobiDB-lite"/>
    </source>
</evidence>
<dbReference type="GO" id="GO:0043328">
    <property type="term" value="P:protein transport to vacuole involved in ubiquitin-dependent protein catabolic process via the multivesicular body sorting pathway"/>
    <property type="evidence" value="ECO:0007669"/>
    <property type="project" value="TreeGrafter"/>
</dbReference>
<dbReference type="InterPro" id="IPR008942">
    <property type="entry name" value="ENTH_VHS"/>
</dbReference>
<organism evidence="9 10">
    <name type="scientific">Oopsacas minuta</name>
    <dbReference type="NCBI Taxonomy" id="111878"/>
    <lineage>
        <taxon>Eukaryota</taxon>
        <taxon>Metazoa</taxon>
        <taxon>Porifera</taxon>
        <taxon>Hexactinellida</taxon>
        <taxon>Hexasterophora</taxon>
        <taxon>Lyssacinosida</taxon>
        <taxon>Leucopsacidae</taxon>
        <taxon>Oopsacas</taxon>
    </lineage>
</organism>
<dbReference type="PRINTS" id="PR00452">
    <property type="entry name" value="SH3DOMAIN"/>
</dbReference>
<dbReference type="SMART" id="SM00326">
    <property type="entry name" value="SH3"/>
    <property type="match status" value="1"/>
</dbReference>
<accession>A0AAV7K5X0</accession>
<dbReference type="PANTHER" id="PTHR45929:SF3">
    <property type="entry name" value="JAK PATHWAY SIGNAL TRANSDUCTION ADAPTOR MOLECULE"/>
    <property type="match status" value="1"/>
</dbReference>
<dbReference type="AlphaFoldDB" id="A0AAV7K5X0"/>
<proteinExistence type="inferred from homology"/>
<evidence type="ECO:0000259" key="7">
    <source>
        <dbReference type="PROSITE" id="PS50002"/>
    </source>
</evidence>
<dbReference type="Pfam" id="PF00790">
    <property type="entry name" value="VHS"/>
    <property type="match status" value="1"/>
</dbReference>
<dbReference type="Proteomes" id="UP001165289">
    <property type="component" value="Unassembled WGS sequence"/>
</dbReference>
<dbReference type="Pfam" id="PF00018">
    <property type="entry name" value="SH3_1"/>
    <property type="match status" value="1"/>
</dbReference>
<feature type="compositionally biased region" description="Basic and acidic residues" evidence="6">
    <location>
        <begin position="283"/>
        <end position="298"/>
    </location>
</feature>
<feature type="domain" description="VHS" evidence="8">
    <location>
        <begin position="11"/>
        <end position="142"/>
    </location>
</feature>
<comment type="similarity">
    <text evidence="2">Belongs to the STAM family.</text>
</comment>
<dbReference type="Gene3D" id="2.30.30.40">
    <property type="entry name" value="SH3 Domains"/>
    <property type="match status" value="1"/>
</dbReference>
<dbReference type="Gene3D" id="1.25.40.90">
    <property type="match status" value="1"/>
</dbReference>
<dbReference type="PANTHER" id="PTHR45929">
    <property type="entry name" value="JAK PATHWAY SIGNAL TRANSDUCTION ADAPTOR MOLECULE"/>
    <property type="match status" value="1"/>
</dbReference>
<dbReference type="InterPro" id="IPR002014">
    <property type="entry name" value="VHS_dom"/>
</dbReference>